<evidence type="ECO:0000256" key="1">
    <source>
        <dbReference type="ARBA" id="ARBA00006484"/>
    </source>
</evidence>
<proteinExistence type="inferred from homology"/>
<comment type="similarity">
    <text evidence="1">Belongs to the short-chain dehydrogenases/reductases (SDR) family.</text>
</comment>
<reference evidence="4 5" key="1">
    <citation type="submission" date="2024-04" db="EMBL/GenBank/DDBJ databases">
        <title>Complete genome sequence of Fusarium acuminatum.</title>
        <authorList>
            <person name="Lan B."/>
        </authorList>
    </citation>
    <scope>NUCLEOTIDE SEQUENCE [LARGE SCALE GENOMIC DNA]</scope>
    <source>
        <strain evidence="4">1A</strain>
    </source>
</reference>
<dbReference type="Gene3D" id="3.40.50.720">
    <property type="entry name" value="NAD(P)-binding Rossmann-like Domain"/>
    <property type="match status" value="1"/>
</dbReference>
<sequence>MSQEFQGKVALVTGGASGMGLATARLLAERGAAVALLDRNDGTAQAQAMSKDFGTKATHIKVDLTDADAVEKAVKDVVSWGGRLDYGVNAAGIYLGSGRLAEVPLAEFTKTMDVNVGGAWNSMREEIRAFQRLNIKGSIVNITSDAGTYATYGCAAYTTSKHALVGLTKSAALEYARDGIRVNAVAPGDVATPMILEFGEDTGLSAEDLGSKHPIGRIGRPEEVSELICFLLSDRAQFMVGSNVAIDGGTTTAGFYNLD</sequence>
<dbReference type="PROSITE" id="PS00061">
    <property type="entry name" value="ADH_SHORT"/>
    <property type="match status" value="1"/>
</dbReference>
<gene>
    <name evidence="4" type="ORF">QYS62_011649</name>
</gene>
<dbReference type="InterPro" id="IPR036291">
    <property type="entry name" value="NAD(P)-bd_dom_sf"/>
</dbReference>
<dbReference type="PRINTS" id="PR00080">
    <property type="entry name" value="SDRFAMILY"/>
</dbReference>
<dbReference type="PANTHER" id="PTHR24321:SF8">
    <property type="entry name" value="ESTRADIOL 17-BETA-DEHYDROGENASE 8-RELATED"/>
    <property type="match status" value="1"/>
</dbReference>
<dbReference type="PRINTS" id="PR00081">
    <property type="entry name" value="GDHRDH"/>
</dbReference>
<accession>A0ABZ2XC91</accession>
<name>A0ABZ2XC91_9HYPO</name>
<dbReference type="CDD" id="cd05233">
    <property type="entry name" value="SDR_c"/>
    <property type="match status" value="1"/>
</dbReference>
<protein>
    <submittedName>
        <fullName evidence="4">Short chain dehydrogenase/reductase</fullName>
    </submittedName>
</protein>
<dbReference type="SUPFAM" id="SSF51735">
    <property type="entry name" value="NAD(P)-binding Rossmann-fold domains"/>
    <property type="match status" value="1"/>
</dbReference>
<dbReference type="PANTHER" id="PTHR24321">
    <property type="entry name" value="DEHYDROGENASES, SHORT CHAIN"/>
    <property type="match status" value="1"/>
</dbReference>
<dbReference type="InterPro" id="IPR020904">
    <property type="entry name" value="Sc_DH/Rdtase_CS"/>
</dbReference>
<dbReference type="Proteomes" id="UP001489902">
    <property type="component" value="Chromosome 8"/>
</dbReference>
<keyword evidence="3" id="KW-0560">Oxidoreductase</keyword>
<evidence type="ECO:0000256" key="2">
    <source>
        <dbReference type="ARBA" id="ARBA00022857"/>
    </source>
</evidence>
<dbReference type="EMBL" id="CP151267">
    <property type="protein sequence ID" value="WZH50405.1"/>
    <property type="molecule type" value="Genomic_DNA"/>
</dbReference>
<dbReference type="InterPro" id="IPR002347">
    <property type="entry name" value="SDR_fam"/>
</dbReference>
<evidence type="ECO:0000313" key="5">
    <source>
        <dbReference type="Proteomes" id="UP001489902"/>
    </source>
</evidence>
<dbReference type="Pfam" id="PF13561">
    <property type="entry name" value="adh_short_C2"/>
    <property type="match status" value="1"/>
</dbReference>
<evidence type="ECO:0000256" key="3">
    <source>
        <dbReference type="ARBA" id="ARBA00023002"/>
    </source>
</evidence>
<organism evidence="4 5">
    <name type="scientific">Fusarium acuminatum</name>
    <dbReference type="NCBI Taxonomy" id="5515"/>
    <lineage>
        <taxon>Eukaryota</taxon>
        <taxon>Fungi</taxon>
        <taxon>Dikarya</taxon>
        <taxon>Ascomycota</taxon>
        <taxon>Pezizomycotina</taxon>
        <taxon>Sordariomycetes</taxon>
        <taxon>Hypocreomycetidae</taxon>
        <taxon>Hypocreales</taxon>
        <taxon>Nectriaceae</taxon>
        <taxon>Fusarium</taxon>
        <taxon>Fusarium tricinctum species complex</taxon>
    </lineage>
</organism>
<keyword evidence="2" id="KW-0521">NADP</keyword>
<keyword evidence="5" id="KW-1185">Reference proteome</keyword>
<evidence type="ECO:0000313" key="4">
    <source>
        <dbReference type="EMBL" id="WZH50405.1"/>
    </source>
</evidence>